<sequence>MSSSKRMGRRRETCLICTKSFACSDVIHLNMLMDNDRTVAEAILAFVNVECTGPIAEEDAFICRLDCYQRLMESIEFQDLVRGVFRRILASVEEPAFDDQDSQDRCLATRRRAASMEIDDVIDWDETHSNDVALFYENVDSFDVQTISNEPDPIGQSEEEDEVGKSFALPDAEFITMHMKFQNFEYFELNGHSQFTGFGCCFVRCGATFDDETQLQTHVEELHAVRRRIHIDERTSHQIVCNVCQLGFSKEQNLQRHRYSWQMRKVNICSYCGKGFPNPSVLWEHEQVEHTHTSPQFECEHCGKRFKKKSLIKLHLVTHQEERKFGCDQCGSRFHFGHQLKKHKKAVHATELPYECKYCDHKMPNKERYDQHMRKHTGERPYECRHNCGRAFSHSTDRRRHEMATHTGEKPHKCQTCGTAYVRKRELQQHLQKHPDHVAETGTHQHEHALVEIETTAEELIELE</sequence>
<evidence type="ECO:0000256" key="8">
    <source>
        <dbReference type="ARBA" id="ARBA00037948"/>
    </source>
</evidence>
<proteinExistence type="inferred from homology"/>
<dbReference type="InterPro" id="IPR013087">
    <property type="entry name" value="Znf_C2H2_type"/>
</dbReference>
<reference evidence="10" key="1">
    <citation type="submission" date="2022-08" db="UniProtKB">
        <authorList>
            <consortium name="EnsemblMetazoa"/>
        </authorList>
    </citation>
    <scope>IDENTIFICATION</scope>
    <source>
        <strain evidence="10">EBRO</strain>
    </source>
</reference>
<protein>
    <recommendedName>
        <fullName evidence="9">C2H2-type domain-containing protein</fullName>
    </recommendedName>
</protein>
<dbReference type="Gene3D" id="3.30.160.60">
    <property type="entry name" value="Classic Zinc Finger"/>
    <property type="match status" value="5"/>
</dbReference>
<keyword evidence="2" id="KW-0479">Metal-binding</keyword>
<comment type="similarity">
    <text evidence="8">Belongs to the snail C2H2-type zinc-finger protein family.</text>
</comment>
<dbReference type="PROSITE" id="PS50157">
    <property type="entry name" value="ZINC_FINGER_C2H2_2"/>
    <property type="match status" value="7"/>
</dbReference>
<dbReference type="Pfam" id="PF00096">
    <property type="entry name" value="zf-C2H2"/>
    <property type="match status" value="3"/>
</dbReference>
<feature type="domain" description="C2H2-type" evidence="9">
    <location>
        <begin position="354"/>
        <end position="381"/>
    </location>
</feature>
<dbReference type="VEuPathDB" id="VectorBase:AATE005742"/>
<evidence type="ECO:0000256" key="3">
    <source>
        <dbReference type="ARBA" id="ARBA00022737"/>
    </source>
</evidence>
<keyword evidence="7" id="KW-0539">Nucleus</keyword>
<feature type="domain" description="C2H2-type" evidence="9">
    <location>
        <begin position="297"/>
        <end position="324"/>
    </location>
</feature>
<dbReference type="STRING" id="41427.A0A182IUI4"/>
<evidence type="ECO:0000256" key="1">
    <source>
        <dbReference type="ARBA" id="ARBA00004123"/>
    </source>
</evidence>
<dbReference type="AlphaFoldDB" id="A0A182IUI4"/>
<feature type="domain" description="C2H2-type" evidence="9">
    <location>
        <begin position="198"/>
        <end position="228"/>
    </location>
</feature>
<accession>A0A182IUI4</accession>
<dbReference type="SMART" id="SM00355">
    <property type="entry name" value="ZnF_C2H2"/>
    <property type="match status" value="8"/>
</dbReference>
<dbReference type="GO" id="GO:0008270">
    <property type="term" value="F:zinc ion binding"/>
    <property type="evidence" value="ECO:0007669"/>
    <property type="project" value="UniProtKB-KW"/>
</dbReference>
<keyword evidence="3" id="KW-0677">Repeat</keyword>
<evidence type="ECO:0000256" key="4">
    <source>
        <dbReference type="ARBA" id="ARBA00022771"/>
    </source>
</evidence>
<dbReference type="GO" id="GO:0005634">
    <property type="term" value="C:nucleus"/>
    <property type="evidence" value="ECO:0007669"/>
    <property type="project" value="UniProtKB-SubCell"/>
</dbReference>
<dbReference type="PANTHER" id="PTHR24388">
    <property type="entry name" value="ZINC FINGER PROTEIN"/>
    <property type="match status" value="1"/>
</dbReference>
<feature type="domain" description="C2H2-type" evidence="9">
    <location>
        <begin position="412"/>
        <end position="442"/>
    </location>
</feature>
<dbReference type="PROSITE" id="PS00028">
    <property type="entry name" value="ZINC_FINGER_C2H2_1"/>
    <property type="match status" value="7"/>
</dbReference>
<evidence type="ECO:0000256" key="2">
    <source>
        <dbReference type="ARBA" id="ARBA00022723"/>
    </source>
</evidence>
<comment type="subcellular location">
    <subcellularLocation>
        <location evidence="1">Nucleus</location>
    </subcellularLocation>
</comment>
<name>A0A182IUI4_ANOAO</name>
<evidence type="ECO:0000256" key="5">
    <source>
        <dbReference type="ARBA" id="ARBA00022833"/>
    </source>
</evidence>
<dbReference type="GO" id="GO:0000978">
    <property type="term" value="F:RNA polymerase II cis-regulatory region sequence-specific DNA binding"/>
    <property type="evidence" value="ECO:0007669"/>
    <property type="project" value="TreeGrafter"/>
</dbReference>
<feature type="domain" description="C2H2-type" evidence="9">
    <location>
        <begin position="267"/>
        <end position="295"/>
    </location>
</feature>
<keyword evidence="5" id="KW-0862">Zinc</keyword>
<evidence type="ECO:0000259" key="9">
    <source>
        <dbReference type="PROSITE" id="PS50157"/>
    </source>
</evidence>
<keyword evidence="6" id="KW-0238">DNA-binding</keyword>
<dbReference type="GO" id="GO:0000981">
    <property type="term" value="F:DNA-binding transcription factor activity, RNA polymerase II-specific"/>
    <property type="evidence" value="ECO:0007669"/>
    <property type="project" value="TreeGrafter"/>
</dbReference>
<organism evidence="10">
    <name type="scientific">Anopheles atroparvus</name>
    <name type="common">European mosquito</name>
    <dbReference type="NCBI Taxonomy" id="41427"/>
    <lineage>
        <taxon>Eukaryota</taxon>
        <taxon>Metazoa</taxon>
        <taxon>Ecdysozoa</taxon>
        <taxon>Arthropoda</taxon>
        <taxon>Hexapoda</taxon>
        <taxon>Insecta</taxon>
        <taxon>Pterygota</taxon>
        <taxon>Neoptera</taxon>
        <taxon>Endopterygota</taxon>
        <taxon>Diptera</taxon>
        <taxon>Nematocera</taxon>
        <taxon>Culicoidea</taxon>
        <taxon>Culicidae</taxon>
        <taxon>Anophelinae</taxon>
        <taxon>Anopheles</taxon>
    </lineage>
</organism>
<dbReference type="PANTHER" id="PTHR24388:SF54">
    <property type="entry name" value="PROTEIN ESCARGOT"/>
    <property type="match status" value="1"/>
</dbReference>
<dbReference type="SUPFAM" id="SSF57667">
    <property type="entry name" value="beta-beta-alpha zinc fingers"/>
    <property type="match status" value="3"/>
</dbReference>
<dbReference type="InterPro" id="IPR050527">
    <property type="entry name" value="Snail/Krueppel_Znf"/>
</dbReference>
<feature type="domain" description="C2H2-type" evidence="9">
    <location>
        <begin position="325"/>
        <end position="353"/>
    </location>
</feature>
<evidence type="ECO:0000256" key="6">
    <source>
        <dbReference type="ARBA" id="ARBA00023125"/>
    </source>
</evidence>
<dbReference type="InterPro" id="IPR036236">
    <property type="entry name" value="Znf_C2H2_sf"/>
</dbReference>
<dbReference type="EnsemblMetazoa" id="AATE005742-RA">
    <property type="protein sequence ID" value="AATE005742-PA.1"/>
    <property type="gene ID" value="AATE005742"/>
</dbReference>
<keyword evidence="4" id="KW-0863">Zinc-finger</keyword>
<evidence type="ECO:0000256" key="7">
    <source>
        <dbReference type="ARBA" id="ARBA00023242"/>
    </source>
</evidence>
<feature type="domain" description="C2H2-type" evidence="9">
    <location>
        <begin position="382"/>
        <end position="411"/>
    </location>
</feature>
<dbReference type="FunFam" id="3.30.160.60:FF:000100">
    <property type="entry name" value="Zinc finger 45-like"/>
    <property type="match status" value="1"/>
</dbReference>
<evidence type="ECO:0000313" key="10">
    <source>
        <dbReference type="EnsemblMetazoa" id="AATE005742-PA.1"/>
    </source>
</evidence>